<dbReference type="InterPro" id="IPR011864">
    <property type="entry name" value="Phosphate_PstC"/>
</dbReference>
<comment type="function">
    <text evidence="10">Part of the binding-protein-dependent transport system for phosphate; probably responsible for the translocation of the substrate across the membrane.</text>
</comment>
<reference evidence="12" key="3">
    <citation type="submission" date="2023-06" db="EMBL/GenBank/DDBJ databases">
        <authorList>
            <person name="Sun Q."/>
            <person name="Zhou Y."/>
        </authorList>
    </citation>
    <scope>NUCLEOTIDE SEQUENCE</scope>
    <source>
        <strain evidence="12">CGMCC 1.10859</strain>
    </source>
</reference>
<dbReference type="InterPro" id="IPR000515">
    <property type="entry name" value="MetI-like"/>
</dbReference>
<evidence type="ECO:0000256" key="4">
    <source>
        <dbReference type="ARBA" id="ARBA00022475"/>
    </source>
</evidence>
<dbReference type="InterPro" id="IPR051124">
    <property type="entry name" value="Phosphate_Transport_Permease"/>
</dbReference>
<dbReference type="PANTHER" id="PTHR30425">
    <property type="entry name" value="PHOSPHATE TRANSPORT SYSTEM PERMEASE PROTEIN PST"/>
    <property type="match status" value="1"/>
</dbReference>
<dbReference type="PROSITE" id="PS50928">
    <property type="entry name" value="ABC_TM1"/>
    <property type="match status" value="1"/>
</dbReference>
<dbReference type="EMBL" id="FNOB01000027">
    <property type="protein sequence ID" value="SDX74208.1"/>
    <property type="molecule type" value="Genomic_DNA"/>
</dbReference>
<gene>
    <name evidence="12" type="primary">pstC1</name>
    <name evidence="12" type="ORF">GCM10008024_28110</name>
    <name evidence="13" type="ORF">SAMN05444006_12726</name>
</gene>
<proteinExistence type="inferred from homology"/>
<dbReference type="Proteomes" id="UP000199541">
    <property type="component" value="Unassembled WGS sequence"/>
</dbReference>
<evidence type="ECO:0000256" key="3">
    <source>
        <dbReference type="ARBA" id="ARBA00022448"/>
    </source>
</evidence>
<dbReference type="SUPFAM" id="SSF161098">
    <property type="entry name" value="MetI-like"/>
    <property type="match status" value="1"/>
</dbReference>
<keyword evidence="14" id="KW-1185">Reference proteome</keyword>
<keyword evidence="10" id="KW-0997">Cell inner membrane</keyword>
<comment type="similarity">
    <text evidence="2 10">Belongs to the binding-protein-dependent transport system permease family. CysTW subfamily.</text>
</comment>
<feature type="domain" description="ABC transmembrane type-1" evidence="11">
    <location>
        <begin position="74"/>
        <end position="304"/>
    </location>
</feature>
<feature type="transmembrane region" description="Helical" evidence="9">
    <location>
        <begin position="7"/>
        <end position="29"/>
    </location>
</feature>
<dbReference type="Pfam" id="PF00528">
    <property type="entry name" value="BPD_transp_1"/>
    <property type="match status" value="1"/>
</dbReference>
<reference evidence="13 14" key="2">
    <citation type="submission" date="2016-10" db="EMBL/GenBank/DDBJ databases">
        <authorList>
            <person name="Varghese N."/>
            <person name="Submissions S."/>
        </authorList>
    </citation>
    <scope>NUCLEOTIDE SEQUENCE [LARGE SCALE GENOMIC DNA]</scope>
    <source>
        <strain evidence="13 14">DSM 24802</strain>
    </source>
</reference>
<evidence type="ECO:0000256" key="10">
    <source>
        <dbReference type="RuleBase" id="RU363054"/>
    </source>
</evidence>
<dbReference type="GO" id="GO:0005315">
    <property type="term" value="F:phosphate transmembrane transporter activity"/>
    <property type="evidence" value="ECO:0007669"/>
    <property type="project" value="InterPro"/>
</dbReference>
<evidence type="ECO:0000256" key="1">
    <source>
        <dbReference type="ARBA" id="ARBA00004651"/>
    </source>
</evidence>
<evidence type="ECO:0000313" key="13">
    <source>
        <dbReference type="EMBL" id="SDX74208.1"/>
    </source>
</evidence>
<dbReference type="InterPro" id="IPR035906">
    <property type="entry name" value="MetI-like_sf"/>
</dbReference>
<protein>
    <recommendedName>
        <fullName evidence="10">Phosphate transport system permease protein</fullName>
    </recommendedName>
</protein>
<dbReference type="AlphaFoldDB" id="A0AAN4UT43"/>
<dbReference type="NCBIfam" id="TIGR02138">
    <property type="entry name" value="phosphate_pstC"/>
    <property type="match status" value="1"/>
</dbReference>
<feature type="transmembrane region" description="Helical" evidence="9">
    <location>
        <begin position="70"/>
        <end position="99"/>
    </location>
</feature>
<evidence type="ECO:0000313" key="14">
    <source>
        <dbReference type="Proteomes" id="UP000199541"/>
    </source>
</evidence>
<dbReference type="GO" id="GO:0006817">
    <property type="term" value="P:phosphate ion transport"/>
    <property type="evidence" value="ECO:0007669"/>
    <property type="project" value="UniProtKB-KW"/>
</dbReference>
<keyword evidence="4" id="KW-1003">Cell membrane</keyword>
<evidence type="ECO:0000256" key="9">
    <source>
        <dbReference type="RuleBase" id="RU363032"/>
    </source>
</evidence>
<dbReference type="GO" id="GO:0005886">
    <property type="term" value="C:plasma membrane"/>
    <property type="evidence" value="ECO:0007669"/>
    <property type="project" value="UniProtKB-SubCell"/>
</dbReference>
<feature type="transmembrane region" description="Helical" evidence="9">
    <location>
        <begin position="281"/>
        <end position="304"/>
    </location>
</feature>
<sequence length="319" mass="33630">MFRRSLALVAGALPASLVGIIGFLVIYAWPAIRFNGWGFALRDKWNLGNLYSDPVTVHGVSVLPGAQYGILFLIAGTFLSSAIALIVAIPLGVGAAIFLSEALGGALRDALSLFVEMLAAIPSVVFGLWGYVVLIPFLGHHLFPLLAWLLGPIPIFAGPVGSGYGLFSAGLVLAMMIVPLIASTLRDAMVSQPQQLREAGAGIGATRFETVWRILLPNTRKVLIGASILALGRAMGETMAVLMVSGNALNYLPRNIYAPISTMASFIVSQLDSALQDPTALAVRSLAEIALILAISSVAVNALARLMMRVWAGQQGARP</sequence>
<keyword evidence="3 9" id="KW-0813">Transport</keyword>
<reference evidence="12" key="1">
    <citation type="journal article" date="2014" name="Int. J. Syst. Evol. Microbiol.">
        <title>Complete genome sequence of Corynebacterium casei LMG S-19264T (=DSM 44701T), isolated from a smear-ripened cheese.</title>
        <authorList>
            <consortium name="US DOE Joint Genome Institute (JGI-PGF)"/>
            <person name="Walter F."/>
            <person name="Albersmeier A."/>
            <person name="Kalinowski J."/>
            <person name="Ruckert C."/>
        </authorList>
    </citation>
    <scope>NUCLEOTIDE SEQUENCE</scope>
    <source>
        <strain evidence="12">CGMCC 1.10859</strain>
    </source>
</reference>
<evidence type="ECO:0000313" key="12">
    <source>
        <dbReference type="EMBL" id="GHE03702.1"/>
    </source>
</evidence>
<dbReference type="CDD" id="cd06261">
    <property type="entry name" value="TM_PBP2"/>
    <property type="match status" value="1"/>
</dbReference>
<evidence type="ECO:0000256" key="6">
    <source>
        <dbReference type="ARBA" id="ARBA00022692"/>
    </source>
</evidence>
<dbReference type="Gene3D" id="1.10.3720.10">
    <property type="entry name" value="MetI-like"/>
    <property type="match status" value="1"/>
</dbReference>
<dbReference type="RefSeq" id="WP_035839932.1">
    <property type="nucleotide sequence ID" value="NZ_BNAB01000013.1"/>
</dbReference>
<accession>A0AAN4UT43</accession>
<dbReference type="PANTHER" id="PTHR30425:SF1">
    <property type="entry name" value="PHOSPHATE TRANSPORT SYSTEM PERMEASE PROTEIN PSTC"/>
    <property type="match status" value="1"/>
</dbReference>
<feature type="transmembrane region" description="Helical" evidence="9">
    <location>
        <begin position="164"/>
        <end position="182"/>
    </location>
</feature>
<evidence type="ECO:0000256" key="2">
    <source>
        <dbReference type="ARBA" id="ARBA00007069"/>
    </source>
</evidence>
<feature type="transmembrane region" description="Helical" evidence="9">
    <location>
        <begin position="138"/>
        <end position="157"/>
    </location>
</feature>
<feature type="transmembrane region" description="Helical" evidence="9">
    <location>
        <begin position="222"/>
        <end position="244"/>
    </location>
</feature>
<evidence type="ECO:0000256" key="7">
    <source>
        <dbReference type="ARBA" id="ARBA00022989"/>
    </source>
</evidence>
<keyword evidence="8 9" id="KW-0472">Membrane</keyword>
<feature type="transmembrane region" description="Helical" evidence="9">
    <location>
        <begin position="111"/>
        <end position="132"/>
    </location>
</feature>
<keyword evidence="5 10" id="KW-0592">Phosphate transport</keyword>
<dbReference type="EMBL" id="BNAB01000013">
    <property type="protein sequence ID" value="GHE03702.1"/>
    <property type="molecule type" value="Genomic_DNA"/>
</dbReference>
<organism evidence="12 15">
    <name type="scientific">Allgaiera indica</name>
    <dbReference type="NCBI Taxonomy" id="765699"/>
    <lineage>
        <taxon>Bacteria</taxon>
        <taxon>Pseudomonadati</taxon>
        <taxon>Pseudomonadota</taxon>
        <taxon>Alphaproteobacteria</taxon>
        <taxon>Rhodobacterales</taxon>
        <taxon>Paracoccaceae</taxon>
        <taxon>Allgaiera</taxon>
    </lineage>
</organism>
<evidence type="ECO:0000256" key="8">
    <source>
        <dbReference type="ARBA" id="ARBA00023136"/>
    </source>
</evidence>
<evidence type="ECO:0000259" key="11">
    <source>
        <dbReference type="PROSITE" id="PS50928"/>
    </source>
</evidence>
<comment type="subcellular location">
    <subcellularLocation>
        <location evidence="10">Cell inner membrane</location>
        <topology evidence="10">Multi-pass membrane protein</topology>
    </subcellularLocation>
    <subcellularLocation>
        <location evidence="1 9">Cell membrane</location>
        <topology evidence="1 9">Multi-pass membrane protein</topology>
    </subcellularLocation>
</comment>
<dbReference type="Proteomes" id="UP000634647">
    <property type="component" value="Unassembled WGS sequence"/>
</dbReference>
<evidence type="ECO:0000256" key="5">
    <source>
        <dbReference type="ARBA" id="ARBA00022592"/>
    </source>
</evidence>
<keyword evidence="7 9" id="KW-1133">Transmembrane helix</keyword>
<name>A0AAN4UT43_9RHOB</name>
<evidence type="ECO:0000313" key="15">
    <source>
        <dbReference type="Proteomes" id="UP000634647"/>
    </source>
</evidence>
<keyword evidence="6 9" id="KW-0812">Transmembrane</keyword>
<comment type="caution">
    <text evidence="12">The sequence shown here is derived from an EMBL/GenBank/DDBJ whole genome shotgun (WGS) entry which is preliminary data.</text>
</comment>